<feature type="repeat" description="ANK" evidence="3">
    <location>
        <begin position="165"/>
        <end position="197"/>
    </location>
</feature>
<organism evidence="4 5">
    <name type="scientific">Coemansia asiatica</name>
    <dbReference type="NCBI Taxonomy" id="1052880"/>
    <lineage>
        <taxon>Eukaryota</taxon>
        <taxon>Fungi</taxon>
        <taxon>Fungi incertae sedis</taxon>
        <taxon>Zoopagomycota</taxon>
        <taxon>Kickxellomycotina</taxon>
        <taxon>Kickxellomycetes</taxon>
        <taxon>Kickxellales</taxon>
        <taxon>Kickxellaceae</taxon>
        <taxon>Coemansia</taxon>
    </lineage>
</organism>
<reference evidence="4" key="1">
    <citation type="submission" date="2022-07" db="EMBL/GenBank/DDBJ databases">
        <title>Phylogenomic reconstructions and comparative analyses of Kickxellomycotina fungi.</title>
        <authorList>
            <person name="Reynolds N.K."/>
            <person name="Stajich J.E."/>
            <person name="Barry K."/>
            <person name="Grigoriev I.V."/>
            <person name="Crous P."/>
            <person name="Smith M.E."/>
        </authorList>
    </citation>
    <scope>NUCLEOTIDE SEQUENCE</scope>
    <source>
        <strain evidence="4">NBRC 105413</strain>
    </source>
</reference>
<dbReference type="PROSITE" id="PS50088">
    <property type="entry name" value="ANK_REPEAT"/>
    <property type="match status" value="5"/>
</dbReference>
<sequence length="460" mass="48905">MSFPGKPALADLPFDILCRVFVWAQWPTLSLVSRVFHQVSRSMGVRARYFMVEFGRKHVLDSCVGLASRRPQAMRQDTVLLLLALGADPRVDNQWILRHACAHAWTLVVHRLLSMRAPLDQGLVAQDNGGTHNTQQMLDSWRGGARESAIGFHQNSPLLVDVHRDSEAALRTAAEAGHSDVIRMLVAAGADVAVLDNEPLVLAAAAGHTHAVRTLLGSGADASADQSRALRTAVLLGDANLHCVRLLLEHGAEASAMNDSCLLAAAYRGDGSAVPAATRSVQRRYASRPAPASFSHVQLVELLLEHGANANALSGKPLAFACSRNSPRTAAILISRGADVHANREEPLRQASERGFLAVVELLLQQGANAHAMGEMPLLNAARGGHLGVVRALLAAGADAASEGGRRALVAAARGGWPLVVSELVAHGADSSDPEFAACALNSREIREKLALQPPPPSWK</sequence>
<dbReference type="SMART" id="SM00248">
    <property type="entry name" value="ANK"/>
    <property type="match status" value="8"/>
</dbReference>
<gene>
    <name evidence="4" type="ORF">LPJ64_001351</name>
</gene>
<evidence type="ECO:0000256" key="3">
    <source>
        <dbReference type="PROSITE-ProRule" id="PRU00023"/>
    </source>
</evidence>
<evidence type="ECO:0008006" key="6">
    <source>
        <dbReference type="Google" id="ProtNLM"/>
    </source>
</evidence>
<feature type="repeat" description="ANK" evidence="3">
    <location>
        <begin position="195"/>
        <end position="227"/>
    </location>
</feature>
<dbReference type="PANTHER" id="PTHR24198">
    <property type="entry name" value="ANKYRIN REPEAT AND PROTEIN KINASE DOMAIN-CONTAINING PROTEIN"/>
    <property type="match status" value="1"/>
</dbReference>
<feature type="repeat" description="ANK" evidence="3">
    <location>
        <begin position="373"/>
        <end position="405"/>
    </location>
</feature>
<protein>
    <recommendedName>
        <fullName evidence="6">Ankyrin repeat protein</fullName>
    </recommendedName>
</protein>
<proteinExistence type="predicted"/>
<feature type="repeat" description="ANK" evidence="3">
    <location>
        <begin position="225"/>
        <end position="259"/>
    </location>
</feature>
<keyword evidence="5" id="KW-1185">Reference proteome</keyword>
<evidence type="ECO:0000256" key="2">
    <source>
        <dbReference type="ARBA" id="ARBA00023043"/>
    </source>
</evidence>
<dbReference type="Gene3D" id="1.25.40.20">
    <property type="entry name" value="Ankyrin repeat-containing domain"/>
    <property type="match status" value="4"/>
</dbReference>
<evidence type="ECO:0000313" key="4">
    <source>
        <dbReference type="EMBL" id="KAJ1647238.1"/>
    </source>
</evidence>
<evidence type="ECO:0000256" key="1">
    <source>
        <dbReference type="ARBA" id="ARBA00022737"/>
    </source>
</evidence>
<accession>A0A9W7XPS4</accession>
<dbReference type="Proteomes" id="UP001145021">
    <property type="component" value="Unassembled WGS sequence"/>
</dbReference>
<comment type="caution">
    <text evidence="4">The sequence shown here is derived from an EMBL/GenBank/DDBJ whole genome shotgun (WGS) entry which is preliminary data.</text>
</comment>
<dbReference type="InterPro" id="IPR036770">
    <property type="entry name" value="Ankyrin_rpt-contain_sf"/>
</dbReference>
<keyword evidence="2 3" id="KW-0040">ANK repeat</keyword>
<dbReference type="InterPro" id="IPR002110">
    <property type="entry name" value="Ankyrin_rpt"/>
</dbReference>
<evidence type="ECO:0000313" key="5">
    <source>
        <dbReference type="Proteomes" id="UP001145021"/>
    </source>
</evidence>
<feature type="repeat" description="ANK" evidence="3">
    <location>
        <begin position="343"/>
        <end position="375"/>
    </location>
</feature>
<dbReference type="EMBL" id="JANBOH010000035">
    <property type="protein sequence ID" value="KAJ1647238.1"/>
    <property type="molecule type" value="Genomic_DNA"/>
</dbReference>
<dbReference type="PANTHER" id="PTHR24198:SF165">
    <property type="entry name" value="ANKYRIN REPEAT-CONTAINING PROTEIN-RELATED"/>
    <property type="match status" value="1"/>
</dbReference>
<dbReference type="Pfam" id="PF12796">
    <property type="entry name" value="Ank_2"/>
    <property type="match status" value="2"/>
</dbReference>
<keyword evidence="1" id="KW-0677">Repeat</keyword>
<name>A0A9W7XPS4_9FUNG</name>
<dbReference type="PROSITE" id="PS50297">
    <property type="entry name" value="ANK_REP_REGION"/>
    <property type="match status" value="3"/>
</dbReference>
<dbReference type="SUPFAM" id="SSF48403">
    <property type="entry name" value="Ankyrin repeat"/>
    <property type="match status" value="1"/>
</dbReference>
<dbReference type="AlphaFoldDB" id="A0A9W7XPS4"/>